<dbReference type="STRING" id="1802281.A3A44_01800"/>
<protein>
    <submittedName>
        <fullName evidence="2">Uncharacterized protein</fullName>
    </submittedName>
</protein>
<proteinExistence type="predicted"/>
<name>A0A1G2LAW0_9BACT</name>
<reference evidence="2 3" key="1">
    <citation type="journal article" date="2016" name="Nat. Commun.">
        <title>Thousands of microbial genomes shed light on interconnected biogeochemical processes in an aquifer system.</title>
        <authorList>
            <person name="Anantharaman K."/>
            <person name="Brown C.T."/>
            <person name="Hug L.A."/>
            <person name="Sharon I."/>
            <person name="Castelle C.J."/>
            <person name="Probst A.J."/>
            <person name="Thomas B.C."/>
            <person name="Singh A."/>
            <person name="Wilkins M.J."/>
            <person name="Karaoz U."/>
            <person name="Brodie E.L."/>
            <person name="Williams K.H."/>
            <person name="Hubbard S.S."/>
            <person name="Banfield J.F."/>
        </authorList>
    </citation>
    <scope>NUCLEOTIDE SEQUENCE [LARGE SCALE GENOMIC DNA]</scope>
</reference>
<evidence type="ECO:0000256" key="1">
    <source>
        <dbReference type="SAM" id="MobiDB-lite"/>
    </source>
</evidence>
<evidence type="ECO:0000313" key="2">
    <source>
        <dbReference type="EMBL" id="OHA08758.1"/>
    </source>
</evidence>
<evidence type="ECO:0000313" key="3">
    <source>
        <dbReference type="Proteomes" id="UP000178977"/>
    </source>
</evidence>
<sequence length="59" mass="6531">MDASGIQSYQESGRASIRSESRAPVAKDAPPEIVEIYRQGSKMAGKYRPLPKLPKELEI</sequence>
<dbReference type="Proteomes" id="UP000178977">
    <property type="component" value="Unassembled WGS sequence"/>
</dbReference>
<dbReference type="AlphaFoldDB" id="A0A1G2LAW0"/>
<gene>
    <name evidence="2" type="ORF">A3A44_01800</name>
</gene>
<organism evidence="2 3">
    <name type="scientific">Candidatus Sungbacteria bacterium RIFCSPLOWO2_01_FULL_60_25</name>
    <dbReference type="NCBI Taxonomy" id="1802281"/>
    <lineage>
        <taxon>Bacteria</taxon>
        <taxon>Candidatus Sungiibacteriota</taxon>
    </lineage>
</organism>
<accession>A0A1G2LAW0</accession>
<dbReference type="EMBL" id="MHQT01000035">
    <property type="protein sequence ID" value="OHA08758.1"/>
    <property type="molecule type" value="Genomic_DNA"/>
</dbReference>
<feature type="region of interest" description="Disordered" evidence="1">
    <location>
        <begin position="1"/>
        <end position="29"/>
    </location>
</feature>
<comment type="caution">
    <text evidence="2">The sequence shown here is derived from an EMBL/GenBank/DDBJ whole genome shotgun (WGS) entry which is preliminary data.</text>
</comment>
<feature type="compositionally biased region" description="Polar residues" evidence="1">
    <location>
        <begin position="1"/>
        <end position="13"/>
    </location>
</feature>